<dbReference type="Gene3D" id="2.30.30.30">
    <property type="match status" value="1"/>
</dbReference>
<dbReference type="InterPro" id="IPR005824">
    <property type="entry name" value="KOW"/>
</dbReference>
<dbReference type="InterPro" id="IPR014722">
    <property type="entry name" value="Rib_uL2_dom2"/>
</dbReference>
<evidence type="ECO:0000313" key="2">
    <source>
        <dbReference type="EMBL" id="SVD31566.1"/>
    </source>
</evidence>
<sequence>IKLMIEGGYMPEAIDYFVKGETVEVKSGPLKGLIGEVIRVDNNDRLVVRVDAIQHSISVQIDRGYLKSV</sequence>
<protein>
    <recommendedName>
        <fullName evidence="1">KOW domain-containing protein</fullName>
    </recommendedName>
</protein>
<accession>A0A382UB99</accession>
<feature type="domain" description="KOW" evidence="1">
    <location>
        <begin position="16"/>
        <end position="43"/>
    </location>
</feature>
<dbReference type="InterPro" id="IPR008991">
    <property type="entry name" value="Translation_prot_SH3-like_sf"/>
</dbReference>
<organism evidence="2">
    <name type="scientific">marine metagenome</name>
    <dbReference type="NCBI Taxonomy" id="408172"/>
    <lineage>
        <taxon>unclassified sequences</taxon>
        <taxon>metagenomes</taxon>
        <taxon>ecological metagenomes</taxon>
    </lineage>
</organism>
<name>A0A382UB99_9ZZZZ</name>
<dbReference type="Pfam" id="PF00467">
    <property type="entry name" value="KOW"/>
    <property type="match status" value="1"/>
</dbReference>
<dbReference type="AlphaFoldDB" id="A0A382UB99"/>
<dbReference type="SUPFAM" id="SSF50104">
    <property type="entry name" value="Translation proteins SH3-like domain"/>
    <property type="match status" value="1"/>
</dbReference>
<dbReference type="SMART" id="SM00739">
    <property type="entry name" value="KOW"/>
    <property type="match status" value="1"/>
</dbReference>
<proteinExistence type="predicted"/>
<evidence type="ECO:0000259" key="1">
    <source>
        <dbReference type="SMART" id="SM00739"/>
    </source>
</evidence>
<reference evidence="2" key="1">
    <citation type="submission" date="2018-05" db="EMBL/GenBank/DDBJ databases">
        <authorList>
            <person name="Lanie J.A."/>
            <person name="Ng W.-L."/>
            <person name="Kazmierczak K.M."/>
            <person name="Andrzejewski T.M."/>
            <person name="Davidsen T.M."/>
            <person name="Wayne K.J."/>
            <person name="Tettelin H."/>
            <person name="Glass J.I."/>
            <person name="Rusch D."/>
            <person name="Podicherti R."/>
            <person name="Tsui H.-C.T."/>
            <person name="Winkler M.E."/>
        </authorList>
    </citation>
    <scope>NUCLEOTIDE SEQUENCE</scope>
</reference>
<gene>
    <name evidence="2" type="ORF">METZ01_LOCUS384420</name>
</gene>
<feature type="non-terminal residue" evidence="2">
    <location>
        <position position="1"/>
    </location>
</feature>
<dbReference type="EMBL" id="UINC01142936">
    <property type="protein sequence ID" value="SVD31566.1"/>
    <property type="molecule type" value="Genomic_DNA"/>
</dbReference>